<sequence>MQLHTMTITAAAKNSTTAFMLTIRQGEQNQQQHQQQQQQQQRLPTMLDKMKETPEKVHFGRLYRSNIGDEKNHHICELCRNKLRSHSSNPLTSKLLIKNSILGLFSAQRLSVLKT</sequence>
<accession>A0A1B0A7X8</accession>
<evidence type="ECO:0000313" key="2">
    <source>
        <dbReference type="Proteomes" id="UP000092445"/>
    </source>
</evidence>
<protein>
    <submittedName>
        <fullName evidence="1">Uncharacterized protein</fullName>
    </submittedName>
</protein>
<keyword evidence="2" id="KW-1185">Reference proteome</keyword>
<dbReference type="AlphaFoldDB" id="A0A1B0A7X8"/>
<name>A0A1B0A7X8_GLOPL</name>
<reference evidence="2" key="1">
    <citation type="submission" date="2014-03" db="EMBL/GenBank/DDBJ databases">
        <authorList>
            <person name="Aksoy S."/>
            <person name="Warren W."/>
            <person name="Wilson R.K."/>
        </authorList>
    </citation>
    <scope>NUCLEOTIDE SEQUENCE [LARGE SCALE GENOMIC DNA]</scope>
    <source>
        <strain evidence="2">IAEA</strain>
    </source>
</reference>
<dbReference type="EnsemblMetazoa" id="GPAI037029-RA">
    <property type="protein sequence ID" value="GPAI037029-PA"/>
    <property type="gene ID" value="GPAI037029"/>
</dbReference>
<dbReference type="Proteomes" id="UP000092445">
    <property type="component" value="Unassembled WGS sequence"/>
</dbReference>
<organism evidence="1 2">
    <name type="scientific">Glossina pallidipes</name>
    <name type="common">Tsetse fly</name>
    <dbReference type="NCBI Taxonomy" id="7398"/>
    <lineage>
        <taxon>Eukaryota</taxon>
        <taxon>Metazoa</taxon>
        <taxon>Ecdysozoa</taxon>
        <taxon>Arthropoda</taxon>
        <taxon>Hexapoda</taxon>
        <taxon>Insecta</taxon>
        <taxon>Pterygota</taxon>
        <taxon>Neoptera</taxon>
        <taxon>Endopterygota</taxon>
        <taxon>Diptera</taxon>
        <taxon>Brachycera</taxon>
        <taxon>Muscomorpha</taxon>
        <taxon>Hippoboscoidea</taxon>
        <taxon>Glossinidae</taxon>
        <taxon>Glossina</taxon>
    </lineage>
</organism>
<dbReference type="VEuPathDB" id="VectorBase:GPAI037029"/>
<proteinExistence type="predicted"/>
<reference evidence="1" key="2">
    <citation type="submission" date="2020-05" db="UniProtKB">
        <authorList>
            <consortium name="EnsemblMetazoa"/>
        </authorList>
    </citation>
    <scope>IDENTIFICATION</scope>
    <source>
        <strain evidence="1">IAEA</strain>
    </source>
</reference>
<evidence type="ECO:0000313" key="1">
    <source>
        <dbReference type="EnsemblMetazoa" id="GPAI037029-PA"/>
    </source>
</evidence>